<dbReference type="InterPro" id="IPR051795">
    <property type="entry name" value="Glycosyl_Hydrlase_43"/>
</dbReference>
<dbReference type="OrthoDB" id="2139957at2759"/>
<dbReference type="PANTHER" id="PTHR42812:SF16">
    <property type="entry name" value="HYDROLASE, PUTATIVE (AFU_ORTHOLOGUE AFUA_7G06110)-RELATED"/>
    <property type="match status" value="1"/>
</dbReference>
<dbReference type="Pfam" id="PF04616">
    <property type="entry name" value="Glyco_hydro_43"/>
    <property type="match status" value="1"/>
</dbReference>
<evidence type="ECO:0000256" key="2">
    <source>
        <dbReference type="ARBA" id="ARBA00022801"/>
    </source>
</evidence>
<sequence length="534" mass="59846">MASGGLRLIVQVHQDEVPDFGIFVDPPNPIIPGFNPDPSITRAGDDYFLVTSSFEFFPGVPVYHSKDLIKWDLIGHALNRPSQLNMRGTAPSGDIISPPDNTTRMPRSFYVHSKDPFDDASWSDPIYVDLPGFDPDIFVSNGTAHLTVTNGATQINPDAGYFSIFHTTLDLSTGNSLTDYDIFHISSLPQGTPRLAEGSHLYQRNGFFYLLTAEAGTEVQHRSMIKRARTLQGPWEENPNNPILFNGRNMSNPVLSTGHADLVSTLQGKWWIVFLATRPQNPRNSIGVAQLGRETFLAPVEWVDDWPVVNGGVVITEEMQGLYDLQKPKVWRDEFRGGKLKDKAYYTPRTPYKVFHDFKARPAWLRLKGNAYTLADRETPAVLMRKQTEYEVVFSTELDFQPTDKKHEAGVTVFLSIHFHNTVAVMLHPETGKRCVVVRTRTGEDAAVKTGYYDIPEKGTVKLMIKAGRGGYELGFAAGGQKVRYVASVENKWLQTALKGWQNFVGTHFGVYATGNGWPMRVPADFKYIQTELL</sequence>
<feature type="domain" description="Beta-xylosidase C-terminal Concanavalin A-like" evidence="5">
    <location>
        <begin position="332"/>
        <end position="530"/>
    </location>
</feature>
<reference evidence="6 7" key="1">
    <citation type="journal article" date="2013" name="PLoS Genet.">
        <title>The genome and development-dependent transcriptomes of Pyronema confluens: a window into fungal evolution.</title>
        <authorList>
            <person name="Traeger S."/>
            <person name="Altegoer F."/>
            <person name="Freitag M."/>
            <person name="Gabaldon T."/>
            <person name="Kempken F."/>
            <person name="Kumar A."/>
            <person name="Marcet-Houben M."/>
            <person name="Poggeler S."/>
            <person name="Stajich J.E."/>
            <person name="Nowrousian M."/>
        </authorList>
    </citation>
    <scope>NUCLEOTIDE SEQUENCE [LARGE SCALE GENOMIC DNA]</scope>
    <source>
        <strain evidence="7">CBS 100304</strain>
        <tissue evidence="6">Vegetative mycelium</tissue>
    </source>
</reference>
<dbReference type="InterPro" id="IPR006710">
    <property type="entry name" value="Glyco_hydro_43"/>
</dbReference>
<comment type="similarity">
    <text evidence="1 4">Belongs to the glycosyl hydrolase 43 family.</text>
</comment>
<dbReference type="Pfam" id="PF17851">
    <property type="entry name" value="GH43_C2"/>
    <property type="match status" value="1"/>
</dbReference>
<proteinExistence type="inferred from homology"/>
<keyword evidence="2 4" id="KW-0378">Hydrolase</keyword>
<gene>
    <name evidence="6" type="ORF">PCON_13674</name>
</gene>
<dbReference type="STRING" id="1076935.U4LLN6"/>
<dbReference type="SUPFAM" id="SSF75005">
    <property type="entry name" value="Arabinanase/levansucrase/invertase"/>
    <property type="match status" value="1"/>
</dbReference>
<keyword evidence="3 4" id="KW-0326">Glycosidase</keyword>
<evidence type="ECO:0000256" key="1">
    <source>
        <dbReference type="ARBA" id="ARBA00009865"/>
    </source>
</evidence>
<dbReference type="PANTHER" id="PTHR42812">
    <property type="entry name" value="BETA-XYLOSIDASE"/>
    <property type="match status" value="1"/>
</dbReference>
<dbReference type="OMA" id="WLVNMIW"/>
<dbReference type="InterPro" id="IPR023296">
    <property type="entry name" value="Glyco_hydro_beta-prop_sf"/>
</dbReference>
<dbReference type="Gene3D" id="2.115.10.20">
    <property type="entry name" value="Glycosyl hydrolase domain, family 43"/>
    <property type="match status" value="1"/>
</dbReference>
<name>U4LLN6_PYROM</name>
<dbReference type="Proteomes" id="UP000018144">
    <property type="component" value="Unassembled WGS sequence"/>
</dbReference>
<evidence type="ECO:0000259" key="5">
    <source>
        <dbReference type="Pfam" id="PF17851"/>
    </source>
</evidence>
<dbReference type="AlphaFoldDB" id="U4LLN6"/>
<evidence type="ECO:0000256" key="3">
    <source>
        <dbReference type="ARBA" id="ARBA00023295"/>
    </source>
</evidence>
<evidence type="ECO:0000256" key="4">
    <source>
        <dbReference type="RuleBase" id="RU361187"/>
    </source>
</evidence>
<organism evidence="6 7">
    <name type="scientific">Pyronema omphalodes (strain CBS 100304)</name>
    <name type="common">Pyronema confluens</name>
    <dbReference type="NCBI Taxonomy" id="1076935"/>
    <lineage>
        <taxon>Eukaryota</taxon>
        <taxon>Fungi</taxon>
        <taxon>Dikarya</taxon>
        <taxon>Ascomycota</taxon>
        <taxon>Pezizomycotina</taxon>
        <taxon>Pezizomycetes</taxon>
        <taxon>Pezizales</taxon>
        <taxon>Pyronemataceae</taxon>
        <taxon>Pyronema</taxon>
    </lineage>
</organism>
<evidence type="ECO:0000313" key="7">
    <source>
        <dbReference type="Proteomes" id="UP000018144"/>
    </source>
</evidence>
<dbReference type="Gene3D" id="2.60.120.200">
    <property type="match status" value="1"/>
</dbReference>
<keyword evidence="7" id="KW-1185">Reference proteome</keyword>
<dbReference type="EMBL" id="HF935907">
    <property type="protein sequence ID" value="CCX32823.1"/>
    <property type="molecule type" value="Genomic_DNA"/>
</dbReference>
<dbReference type="eggNOG" id="ENOG502QQH8">
    <property type="taxonomic scope" value="Eukaryota"/>
</dbReference>
<dbReference type="InterPro" id="IPR041542">
    <property type="entry name" value="GH43_C2"/>
</dbReference>
<evidence type="ECO:0000313" key="6">
    <source>
        <dbReference type="EMBL" id="CCX32823.1"/>
    </source>
</evidence>
<accession>U4LLN6</accession>
<dbReference type="CDD" id="cd18617">
    <property type="entry name" value="GH43_XynB-like"/>
    <property type="match status" value="1"/>
</dbReference>
<dbReference type="InterPro" id="IPR013320">
    <property type="entry name" value="ConA-like_dom_sf"/>
</dbReference>
<dbReference type="GO" id="GO:0004553">
    <property type="term" value="F:hydrolase activity, hydrolyzing O-glycosyl compounds"/>
    <property type="evidence" value="ECO:0007669"/>
    <property type="project" value="InterPro"/>
</dbReference>
<dbReference type="SUPFAM" id="SSF49899">
    <property type="entry name" value="Concanavalin A-like lectins/glucanases"/>
    <property type="match status" value="1"/>
</dbReference>
<dbReference type="GO" id="GO:0005975">
    <property type="term" value="P:carbohydrate metabolic process"/>
    <property type="evidence" value="ECO:0007669"/>
    <property type="project" value="InterPro"/>
</dbReference>
<protein>
    <submittedName>
        <fullName evidence="6">Similar to Xylosidase/arabinosidase acc. no. P45982</fullName>
    </submittedName>
</protein>